<name>A0A6P6Y4X2_DERPT</name>
<dbReference type="InterPro" id="IPR055286">
    <property type="entry name" value="RXYLT1-like"/>
</dbReference>
<dbReference type="KEGG" id="dpte:113794600"/>
<dbReference type="Proteomes" id="UP000515146">
    <property type="component" value="Unplaced"/>
</dbReference>
<keyword evidence="1" id="KW-0472">Membrane</keyword>
<protein>
    <submittedName>
        <fullName evidence="5">Ribitol-5-phosphate xylosyltransferase 1-like</fullName>
    </submittedName>
</protein>
<dbReference type="AlphaFoldDB" id="A0A6P6Y4X2"/>
<dbReference type="PANTHER" id="PTHR15576:SF1">
    <property type="entry name" value="RIBITOL-5-PHOSPHATE XYLOSYLTRANSFERASE 1"/>
    <property type="match status" value="1"/>
</dbReference>
<dbReference type="InterPro" id="IPR057538">
    <property type="entry name" value="RXYLT1_C"/>
</dbReference>
<feature type="domain" description="RXYLT1 N-terminal" evidence="3">
    <location>
        <begin position="43"/>
        <end position="190"/>
    </location>
</feature>
<dbReference type="OMA" id="IVGRTHY"/>
<sequence>MQTWLIKCRWLIVFCILIFIANIGFIIVFLPTNDVRKNESIVVEIWSKSAIGQYFWENIFDGNIESKLMTKNELNHLYMEGWKTIDSVRFHFRTGPSLKPESYRSFRPKNLVLILNWRSNDKINYSNKWLRTVFEDPNNVPSNVGIIALGNESCNNTWFTDHLKNYPNLRFLFLVYDSTLVDNQLIYQWPLGVATYRNFPSTSVIDIHSSRPYVCNFVATIYPNSSRQELYNLFTKNDWNHKCLIKTRSKWIANENIESMNSYVEALHSSDLTLCPAGLNVECYRILEAVEYGSIPVIEESIINHHNVQNKNQCDRQQVLRLFKQFNAPFHYVQNWTEQLPELLAQYNAMDLRELIRRRINLIKWYYRFQIHLRNHFVNVLKEKFV</sequence>
<feature type="domain" description="RXYLT1 C-terminal" evidence="2">
    <location>
        <begin position="196"/>
        <end position="386"/>
    </location>
</feature>
<keyword evidence="1" id="KW-0812">Transmembrane</keyword>
<proteinExistence type="predicted"/>
<evidence type="ECO:0000313" key="5">
    <source>
        <dbReference type="RefSeq" id="XP_027200522.1"/>
    </source>
</evidence>
<dbReference type="PANTHER" id="PTHR15576">
    <property type="entry name" value="RIBITOL-5-PHOSPHATE XYLOSYLTRANSFERASE 1"/>
    <property type="match status" value="1"/>
</dbReference>
<reference evidence="5" key="1">
    <citation type="submission" date="2025-08" db="UniProtKB">
        <authorList>
            <consortium name="RefSeq"/>
        </authorList>
    </citation>
    <scope>IDENTIFICATION</scope>
    <source>
        <strain evidence="5">Airmid</strain>
    </source>
</reference>
<feature type="transmembrane region" description="Helical" evidence="1">
    <location>
        <begin position="12"/>
        <end position="30"/>
    </location>
</feature>
<evidence type="ECO:0000313" key="4">
    <source>
        <dbReference type="Proteomes" id="UP000515146"/>
    </source>
</evidence>
<keyword evidence="4" id="KW-1185">Reference proteome</keyword>
<accession>A0A6P6Y4X2</accession>
<evidence type="ECO:0000256" key="1">
    <source>
        <dbReference type="SAM" id="Phobius"/>
    </source>
</evidence>
<dbReference type="InParanoid" id="A0A6P6Y4X2"/>
<evidence type="ECO:0000259" key="2">
    <source>
        <dbReference type="Pfam" id="PF24785"/>
    </source>
</evidence>
<dbReference type="GO" id="GO:0120053">
    <property type="term" value="F:ribitol beta-1,4-xylosyltransferase activity"/>
    <property type="evidence" value="ECO:0007669"/>
    <property type="project" value="InterPro"/>
</dbReference>
<dbReference type="Pfam" id="PF24785">
    <property type="entry name" value="RXYLT1_C"/>
    <property type="match status" value="1"/>
</dbReference>
<dbReference type="OrthoDB" id="8560686at2759"/>
<dbReference type="RefSeq" id="XP_027200522.1">
    <property type="nucleotide sequence ID" value="XM_027344721.1"/>
</dbReference>
<dbReference type="GO" id="GO:0005794">
    <property type="term" value="C:Golgi apparatus"/>
    <property type="evidence" value="ECO:0007669"/>
    <property type="project" value="TreeGrafter"/>
</dbReference>
<dbReference type="GO" id="GO:0035269">
    <property type="term" value="P:protein O-linked glycosylation via mannose"/>
    <property type="evidence" value="ECO:0007669"/>
    <property type="project" value="InterPro"/>
</dbReference>
<gene>
    <name evidence="5" type="primary">LOC113794600</name>
</gene>
<organism evidence="4 5">
    <name type="scientific">Dermatophagoides pteronyssinus</name>
    <name type="common">European house dust mite</name>
    <dbReference type="NCBI Taxonomy" id="6956"/>
    <lineage>
        <taxon>Eukaryota</taxon>
        <taxon>Metazoa</taxon>
        <taxon>Ecdysozoa</taxon>
        <taxon>Arthropoda</taxon>
        <taxon>Chelicerata</taxon>
        <taxon>Arachnida</taxon>
        <taxon>Acari</taxon>
        <taxon>Acariformes</taxon>
        <taxon>Sarcoptiformes</taxon>
        <taxon>Astigmata</taxon>
        <taxon>Psoroptidia</taxon>
        <taxon>Analgoidea</taxon>
        <taxon>Pyroglyphidae</taxon>
        <taxon>Dermatophagoidinae</taxon>
        <taxon>Dermatophagoides</taxon>
    </lineage>
</organism>
<evidence type="ECO:0000259" key="3">
    <source>
        <dbReference type="Pfam" id="PF24786"/>
    </source>
</evidence>
<keyword evidence="1" id="KW-1133">Transmembrane helix</keyword>
<dbReference type="InterPro" id="IPR057539">
    <property type="entry name" value="RXYLT1_N"/>
</dbReference>
<dbReference type="Pfam" id="PF24786">
    <property type="entry name" value="RXYLT1_N"/>
    <property type="match status" value="1"/>
</dbReference>